<evidence type="ECO:0000313" key="3">
    <source>
        <dbReference type="Proteomes" id="UP000589520"/>
    </source>
</evidence>
<comment type="caution">
    <text evidence="2">The sequence shown here is derived from an EMBL/GenBank/DDBJ whole genome shotgun (WGS) entry which is preliminary data.</text>
</comment>
<dbReference type="Proteomes" id="UP000589520">
    <property type="component" value="Unassembled WGS sequence"/>
</dbReference>
<dbReference type="PANTHER" id="PTHR34107:SF7">
    <property type="entry name" value="SLR2092 PROTEIN"/>
    <property type="match status" value="1"/>
</dbReference>
<dbReference type="EMBL" id="JACCCW010000001">
    <property type="protein sequence ID" value="NYF79439.1"/>
    <property type="molecule type" value="Genomic_DNA"/>
</dbReference>
<keyword evidence="3" id="KW-1185">Reference proteome</keyword>
<dbReference type="Gene3D" id="3.90.1570.10">
    <property type="entry name" value="tt1808, chain A"/>
    <property type="match status" value="1"/>
</dbReference>
<dbReference type="Pfam" id="PF05685">
    <property type="entry name" value="Uma2"/>
    <property type="match status" value="1"/>
</dbReference>
<feature type="domain" description="Putative restriction endonuclease" evidence="1">
    <location>
        <begin position="1"/>
        <end position="85"/>
    </location>
</feature>
<dbReference type="InterPro" id="IPR011335">
    <property type="entry name" value="Restrct_endonuc-II-like"/>
</dbReference>
<organism evidence="2 3">
    <name type="scientific">Granulicella arctica</name>
    <dbReference type="NCBI Taxonomy" id="940613"/>
    <lineage>
        <taxon>Bacteria</taxon>
        <taxon>Pseudomonadati</taxon>
        <taxon>Acidobacteriota</taxon>
        <taxon>Terriglobia</taxon>
        <taxon>Terriglobales</taxon>
        <taxon>Acidobacteriaceae</taxon>
        <taxon>Granulicella</taxon>
    </lineage>
</organism>
<gene>
    <name evidence="2" type="ORF">HDF17_001726</name>
</gene>
<evidence type="ECO:0000259" key="1">
    <source>
        <dbReference type="Pfam" id="PF05685"/>
    </source>
</evidence>
<dbReference type="SUPFAM" id="SSF52980">
    <property type="entry name" value="Restriction endonuclease-like"/>
    <property type="match status" value="1"/>
</dbReference>
<evidence type="ECO:0000313" key="2">
    <source>
        <dbReference type="EMBL" id="NYF79439.1"/>
    </source>
</evidence>
<keyword evidence="2" id="KW-0378">Hydrolase</keyword>
<keyword evidence="2" id="KW-0540">Nuclease</keyword>
<reference evidence="2 3" key="1">
    <citation type="submission" date="2020-07" db="EMBL/GenBank/DDBJ databases">
        <title>Genomic Encyclopedia of Type Strains, Phase IV (KMG-V): Genome sequencing to study the core and pangenomes of soil and plant-associated prokaryotes.</title>
        <authorList>
            <person name="Whitman W."/>
        </authorList>
    </citation>
    <scope>NUCLEOTIDE SEQUENCE [LARGE SCALE GENOMIC DNA]</scope>
    <source>
        <strain evidence="2 3">X4EP2</strain>
    </source>
</reference>
<dbReference type="InterPro" id="IPR012296">
    <property type="entry name" value="Nuclease_put_TT1808"/>
</dbReference>
<dbReference type="CDD" id="cd06260">
    <property type="entry name" value="DUF820-like"/>
    <property type="match status" value="1"/>
</dbReference>
<name>A0A7Y9PGR3_9BACT</name>
<dbReference type="InterPro" id="IPR008538">
    <property type="entry name" value="Uma2"/>
</dbReference>
<dbReference type="GO" id="GO:0004519">
    <property type="term" value="F:endonuclease activity"/>
    <property type="evidence" value="ECO:0007669"/>
    <property type="project" value="UniProtKB-KW"/>
</dbReference>
<protein>
    <submittedName>
        <fullName evidence="2">Uma2 family endonuclease</fullName>
    </submittedName>
</protein>
<proteinExistence type="predicted"/>
<dbReference type="PANTHER" id="PTHR34107">
    <property type="entry name" value="SLL0198 PROTEIN-RELATED"/>
    <property type="match status" value="1"/>
</dbReference>
<accession>A0A7Y9PGR3</accession>
<keyword evidence="2" id="KW-0255">Endonuclease</keyword>
<dbReference type="AlphaFoldDB" id="A0A7Y9PGR3"/>
<sequence>MTPARSRASKINMRIGRLLDRWAEADGCGVVFDSNGGFTLPDGSMRAADAAWMRLEKWESLSAEGQARYAPLCLDFVIELRSQSVSSPISKPR</sequence>